<dbReference type="CDD" id="cd03214">
    <property type="entry name" value="ABC_Iron-Siderophores_B12_Hemin"/>
    <property type="match status" value="1"/>
</dbReference>
<dbReference type="InterPro" id="IPR027417">
    <property type="entry name" value="P-loop_NTPase"/>
</dbReference>
<keyword evidence="13" id="KW-1185">Reference proteome</keyword>
<dbReference type="Pfam" id="PF00005">
    <property type="entry name" value="ABC_tran"/>
    <property type="match status" value="1"/>
</dbReference>
<dbReference type="GO" id="GO:0005524">
    <property type="term" value="F:ATP binding"/>
    <property type="evidence" value="ECO:0007669"/>
    <property type="project" value="UniProtKB-KW"/>
</dbReference>
<organism evidence="12 13">
    <name type="scientific">Martelella mediterranea</name>
    <dbReference type="NCBI Taxonomy" id="293089"/>
    <lineage>
        <taxon>Bacteria</taxon>
        <taxon>Pseudomonadati</taxon>
        <taxon>Pseudomonadota</taxon>
        <taxon>Alphaproteobacteria</taxon>
        <taxon>Hyphomicrobiales</taxon>
        <taxon>Aurantimonadaceae</taxon>
        <taxon>Martelella</taxon>
    </lineage>
</organism>
<keyword evidence="5" id="KW-0410">Iron transport</keyword>
<feature type="domain" description="ABC transporter" evidence="11">
    <location>
        <begin position="2"/>
        <end position="236"/>
    </location>
</feature>
<dbReference type="RefSeq" id="WP_132309390.1">
    <property type="nucleotide sequence ID" value="NZ_SMAR01000005.1"/>
</dbReference>
<dbReference type="PANTHER" id="PTHR42771">
    <property type="entry name" value="IRON(3+)-HYDROXAMATE IMPORT ATP-BINDING PROTEIN FHUC"/>
    <property type="match status" value="1"/>
</dbReference>
<comment type="similarity">
    <text evidence="2">Belongs to the ABC transporter superfamily.</text>
</comment>
<dbReference type="AlphaFoldDB" id="A0A4R3NWH4"/>
<keyword evidence="9" id="KW-0406">Ion transport</keyword>
<evidence type="ECO:0000256" key="6">
    <source>
        <dbReference type="ARBA" id="ARBA00022741"/>
    </source>
</evidence>
<evidence type="ECO:0000259" key="11">
    <source>
        <dbReference type="PROSITE" id="PS50893"/>
    </source>
</evidence>
<dbReference type="SUPFAM" id="SSF52540">
    <property type="entry name" value="P-loop containing nucleoside triphosphate hydrolases"/>
    <property type="match status" value="1"/>
</dbReference>
<comment type="caution">
    <text evidence="12">The sequence shown here is derived from an EMBL/GenBank/DDBJ whole genome shotgun (WGS) entry which is preliminary data.</text>
</comment>
<gene>
    <name evidence="12" type="ORF">EDC90_1005159</name>
</gene>
<evidence type="ECO:0000256" key="8">
    <source>
        <dbReference type="ARBA" id="ARBA00023004"/>
    </source>
</evidence>
<evidence type="ECO:0000256" key="3">
    <source>
        <dbReference type="ARBA" id="ARBA00022448"/>
    </source>
</evidence>
<sequence>MIEVRQINKAYGTTKVLDNVSLTIPEGGLTSIVGPNGAGKSTLLAVVSRLLKADSGTVSVGGLDVSQTADHVLARKLSIMRQENHIAARLTVRDLVGFGRFPYSRGRLTAEDEKHIDEAIAFTDLGAFTDRFLDQLSGGQRQRAFFAMVLAQDTECVLFDEPLNNLDVKHAVSTMKLIRRMARDFGKTVVLVVHDLNFASAYSDRIVAMQNGRIAAEGTPDEIIEEAMLERIFDTPFAVTNFNGKRIVDFYS</sequence>
<keyword evidence="4" id="KW-1003">Cell membrane</keyword>
<proteinExistence type="inferred from homology"/>
<dbReference type="GO" id="GO:0005886">
    <property type="term" value="C:plasma membrane"/>
    <property type="evidence" value="ECO:0007669"/>
    <property type="project" value="UniProtKB-SubCell"/>
</dbReference>
<keyword evidence="3" id="KW-0813">Transport</keyword>
<dbReference type="InterPro" id="IPR003439">
    <property type="entry name" value="ABC_transporter-like_ATP-bd"/>
</dbReference>
<evidence type="ECO:0000256" key="5">
    <source>
        <dbReference type="ARBA" id="ARBA00022496"/>
    </source>
</evidence>
<dbReference type="PROSITE" id="PS50893">
    <property type="entry name" value="ABC_TRANSPORTER_2"/>
    <property type="match status" value="1"/>
</dbReference>
<keyword evidence="10" id="KW-0472">Membrane</keyword>
<protein>
    <submittedName>
        <fullName evidence="12">Iron complex transport system ATP-binding protein</fullName>
    </submittedName>
</protein>
<keyword evidence="7 12" id="KW-0067">ATP-binding</keyword>
<dbReference type="InterPro" id="IPR017871">
    <property type="entry name" value="ABC_transporter-like_CS"/>
</dbReference>
<dbReference type="Gene3D" id="3.40.50.300">
    <property type="entry name" value="P-loop containing nucleotide triphosphate hydrolases"/>
    <property type="match status" value="1"/>
</dbReference>
<dbReference type="GO" id="GO:0006826">
    <property type="term" value="P:iron ion transport"/>
    <property type="evidence" value="ECO:0007669"/>
    <property type="project" value="UniProtKB-KW"/>
</dbReference>
<evidence type="ECO:0000256" key="4">
    <source>
        <dbReference type="ARBA" id="ARBA00022475"/>
    </source>
</evidence>
<evidence type="ECO:0000313" key="12">
    <source>
        <dbReference type="EMBL" id="TCT42144.1"/>
    </source>
</evidence>
<dbReference type="PROSITE" id="PS00211">
    <property type="entry name" value="ABC_TRANSPORTER_1"/>
    <property type="match status" value="1"/>
</dbReference>
<evidence type="ECO:0000256" key="2">
    <source>
        <dbReference type="ARBA" id="ARBA00005417"/>
    </source>
</evidence>
<evidence type="ECO:0000313" key="13">
    <source>
        <dbReference type="Proteomes" id="UP000295097"/>
    </source>
</evidence>
<dbReference type="EMBL" id="SMAR01000005">
    <property type="protein sequence ID" value="TCT42144.1"/>
    <property type="molecule type" value="Genomic_DNA"/>
</dbReference>
<dbReference type="FunFam" id="3.40.50.300:FF:000134">
    <property type="entry name" value="Iron-enterobactin ABC transporter ATP-binding protein"/>
    <property type="match status" value="1"/>
</dbReference>
<dbReference type="SMART" id="SM00382">
    <property type="entry name" value="AAA"/>
    <property type="match status" value="1"/>
</dbReference>
<evidence type="ECO:0000256" key="9">
    <source>
        <dbReference type="ARBA" id="ARBA00023065"/>
    </source>
</evidence>
<reference evidence="12 13" key="1">
    <citation type="submission" date="2019-03" db="EMBL/GenBank/DDBJ databases">
        <title>Freshwater and sediment microbial communities from various areas in North America, analyzing microbe dynamics in response to fracking.</title>
        <authorList>
            <person name="Lamendella R."/>
        </authorList>
    </citation>
    <scope>NUCLEOTIDE SEQUENCE [LARGE SCALE GENOMIC DNA]</scope>
    <source>
        <strain evidence="12 13">175.2</strain>
    </source>
</reference>
<dbReference type="OrthoDB" id="9810077at2"/>
<keyword evidence="6" id="KW-0547">Nucleotide-binding</keyword>
<dbReference type="Proteomes" id="UP000295097">
    <property type="component" value="Unassembled WGS sequence"/>
</dbReference>
<name>A0A4R3NWH4_9HYPH</name>
<comment type="subcellular location">
    <subcellularLocation>
        <location evidence="1">Cell membrane</location>
        <topology evidence="1">Peripheral membrane protein</topology>
    </subcellularLocation>
</comment>
<dbReference type="InterPro" id="IPR003593">
    <property type="entry name" value="AAA+_ATPase"/>
</dbReference>
<accession>A0A4R3NWH4</accession>
<dbReference type="GO" id="GO:0016887">
    <property type="term" value="F:ATP hydrolysis activity"/>
    <property type="evidence" value="ECO:0007669"/>
    <property type="project" value="InterPro"/>
</dbReference>
<keyword evidence="8" id="KW-0408">Iron</keyword>
<evidence type="ECO:0000256" key="10">
    <source>
        <dbReference type="ARBA" id="ARBA00023136"/>
    </source>
</evidence>
<evidence type="ECO:0000256" key="1">
    <source>
        <dbReference type="ARBA" id="ARBA00004202"/>
    </source>
</evidence>
<evidence type="ECO:0000256" key="7">
    <source>
        <dbReference type="ARBA" id="ARBA00022840"/>
    </source>
</evidence>
<dbReference type="PANTHER" id="PTHR42771:SF3">
    <property type="entry name" value="PETROBACTIN IMPORT ATP-BINDING PROTEIN YCLP"/>
    <property type="match status" value="1"/>
</dbReference>
<dbReference type="InterPro" id="IPR051535">
    <property type="entry name" value="Siderophore_ABC-ATPase"/>
</dbReference>